<comment type="caution">
    <text evidence="1">The sequence shown here is derived from an EMBL/GenBank/DDBJ whole genome shotgun (WGS) entry which is preliminary data.</text>
</comment>
<name>J0NI06_9ACTO</name>
<dbReference type="InterPro" id="IPR036412">
    <property type="entry name" value="HAD-like_sf"/>
</dbReference>
<dbReference type="Proteomes" id="UP000002941">
    <property type="component" value="Unassembled WGS sequence"/>
</dbReference>
<dbReference type="Pfam" id="PF13419">
    <property type="entry name" value="HAD_2"/>
    <property type="match status" value="1"/>
</dbReference>
<protein>
    <submittedName>
        <fullName evidence="1">Haloacid dehalogenase-like hydrolase</fullName>
    </submittedName>
</protein>
<dbReference type="Gene3D" id="1.10.150.240">
    <property type="entry name" value="Putative phosphatase, domain 2"/>
    <property type="match status" value="1"/>
</dbReference>
<sequence length="208" mass="21960">MDGTITDSAPVILSSFCAAFEDLGIAVPDHATLMRFVGPPLADTFTRYAGLTGDANARAVATYRSHYRTRMHQAPTYEGMPELVRSLNDAGVPLAVATSKRESLAREIIEHSGLGRCFATVSGATDDDQGGAKSEVITRALTLLSTAGADTRRVVHVGDRSYDVDGARQAGVDCIGALWGYGDAAELMGARWLAADVLELASLLGTEI</sequence>
<keyword evidence="1" id="KW-0378">Hydrolase</keyword>
<proteinExistence type="predicted"/>
<accession>J0NI06</accession>
<evidence type="ECO:0000313" key="2">
    <source>
        <dbReference type="Proteomes" id="UP000002941"/>
    </source>
</evidence>
<dbReference type="InterPro" id="IPR023198">
    <property type="entry name" value="PGP-like_dom2"/>
</dbReference>
<gene>
    <name evidence="1" type="ORF">HMPREF1318_0629</name>
</gene>
<dbReference type="Gene3D" id="3.40.50.1000">
    <property type="entry name" value="HAD superfamily/HAD-like"/>
    <property type="match status" value="1"/>
</dbReference>
<dbReference type="GO" id="GO:0005829">
    <property type="term" value="C:cytosol"/>
    <property type="evidence" value="ECO:0007669"/>
    <property type="project" value="TreeGrafter"/>
</dbReference>
<dbReference type="PATRIC" id="fig|1125718.3.peg.692"/>
<keyword evidence="2" id="KW-1185">Reference proteome</keyword>
<dbReference type="GO" id="GO:0016787">
    <property type="term" value="F:hydrolase activity"/>
    <property type="evidence" value="ECO:0007669"/>
    <property type="project" value="UniProtKB-KW"/>
</dbReference>
<dbReference type="InterPro" id="IPR023214">
    <property type="entry name" value="HAD_sf"/>
</dbReference>
<dbReference type="GO" id="GO:0004713">
    <property type="term" value="F:protein tyrosine kinase activity"/>
    <property type="evidence" value="ECO:0007669"/>
    <property type="project" value="TreeGrafter"/>
</dbReference>
<dbReference type="eggNOG" id="COG0546">
    <property type="taxonomic scope" value="Bacteria"/>
</dbReference>
<dbReference type="OrthoDB" id="9776368at2"/>
<dbReference type="InterPro" id="IPR041492">
    <property type="entry name" value="HAD_2"/>
</dbReference>
<reference evidence="1 2" key="1">
    <citation type="submission" date="2012-05" db="EMBL/GenBank/DDBJ databases">
        <authorList>
            <person name="Harkins D.M."/>
            <person name="Madupu R."/>
            <person name="Durkin A.S."/>
            <person name="Torralba M."/>
            <person name="Methe B."/>
            <person name="Sutton G.G."/>
            <person name="Nelson K.E."/>
        </authorList>
    </citation>
    <scope>NUCLEOTIDE SEQUENCE [LARGE SCALE GENOMIC DNA]</scope>
    <source>
        <strain evidence="1 2">F0489</strain>
    </source>
</reference>
<dbReference type="AlphaFoldDB" id="J0NI06"/>
<dbReference type="PANTHER" id="PTHR43434:SF20">
    <property type="entry name" value="5'-NUCLEOTIDASE"/>
    <property type="match status" value="1"/>
</dbReference>
<organism evidence="1 2">
    <name type="scientific">Actinomyces massiliensis F0489</name>
    <dbReference type="NCBI Taxonomy" id="1125718"/>
    <lineage>
        <taxon>Bacteria</taxon>
        <taxon>Bacillati</taxon>
        <taxon>Actinomycetota</taxon>
        <taxon>Actinomycetes</taxon>
        <taxon>Actinomycetales</taxon>
        <taxon>Actinomycetaceae</taxon>
        <taxon>Actinomyces</taxon>
    </lineage>
</organism>
<dbReference type="InterPro" id="IPR050155">
    <property type="entry name" value="HAD-like_hydrolase_sf"/>
</dbReference>
<dbReference type="EMBL" id="AKFT01000050">
    <property type="protein sequence ID" value="EJF46714.1"/>
    <property type="molecule type" value="Genomic_DNA"/>
</dbReference>
<dbReference type="PANTHER" id="PTHR43434">
    <property type="entry name" value="PHOSPHOGLYCOLATE PHOSPHATASE"/>
    <property type="match status" value="1"/>
</dbReference>
<dbReference type="SUPFAM" id="SSF56784">
    <property type="entry name" value="HAD-like"/>
    <property type="match status" value="1"/>
</dbReference>
<evidence type="ECO:0000313" key="1">
    <source>
        <dbReference type="EMBL" id="EJF46714.1"/>
    </source>
</evidence>